<dbReference type="InterPro" id="IPR019594">
    <property type="entry name" value="Glu/Gly-bd"/>
</dbReference>
<evidence type="ECO:0000256" key="11">
    <source>
        <dbReference type="ARBA" id="ARBA00023180"/>
    </source>
</evidence>
<keyword evidence="12" id="KW-0628">Postsynaptic cell membrane</keyword>
<dbReference type="FunFam" id="3.40.190.10:FF:000060">
    <property type="entry name" value="Glutamate receptor ionotropic, kainate 1"/>
    <property type="match status" value="1"/>
</dbReference>
<keyword evidence="14" id="KW-0407">Ion channel</keyword>
<proteinExistence type="inferred from homology"/>
<keyword evidence="9" id="KW-0472">Membrane</keyword>
<accession>A0AAQ4DHP7</accession>
<dbReference type="Gene3D" id="3.40.190.10">
    <property type="entry name" value="Periplasmic binding protein-like II"/>
    <property type="match status" value="2"/>
</dbReference>
<keyword evidence="5" id="KW-0732">Signal</keyword>
<dbReference type="InterPro" id="IPR015683">
    <property type="entry name" value="Ionotropic_Glu_rcpt"/>
</dbReference>
<evidence type="ECO:0000256" key="13">
    <source>
        <dbReference type="ARBA" id="ARBA00023286"/>
    </source>
</evidence>
<evidence type="ECO:0000256" key="16">
    <source>
        <dbReference type="SAM" id="MobiDB-lite"/>
    </source>
</evidence>
<evidence type="ECO:0000256" key="9">
    <source>
        <dbReference type="ARBA" id="ARBA00023136"/>
    </source>
</evidence>
<keyword evidence="20" id="KW-1185">Reference proteome</keyword>
<dbReference type="FunFam" id="1.10.287.70:FF:000143">
    <property type="entry name" value="Probable glutamate receptor"/>
    <property type="match status" value="1"/>
</dbReference>
<keyword evidence="7" id="KW-0770">Synapse</keyword>
<evidence type="ECO:0000256" key="2">
    <source>
        <dbReference type="ARBA" id="ARBA00022448"/>
    </source>
</evidence>
<keyword evidence="2" id="KW-0813">Transport</keyword>
<evidence type="ECO:0000259" key="17">
    <source>
        <dbReference type="SMART" id="SM00079"/>
    </source>
</evidence>
<dbReference type="EMBL" id="JARKHS020030575">
    <property type="protein sequence ID" value="KAK8761987.1"/>
    <property type="molecule type" value="Genomic_DNA"/>
</dbReference>
<evidence type="ECO:0000256" key="5">
    <source>
        <dbReference type="ARBA" id="ARBA00022729"/>
    </source>
</evidence>
<dbReference type="SUPFAM" id="SSF53850">
    <property type="entry name" value="Periplasmic binding protein-like II"/>
    <property type="match status" value="1"/>
</dbReference>
<keyword evidence="4" id="KW-0812">Transmembrane</keyword>
<feature type="domain" description="Ionotropic glutamate receptor C-terminal" evidence="17">
    <location>
        <begin position="352"/>
        <end position="771"/>
    </location>
</feature>
<evidence type="ECO:0000256" key="15">
    <source>
        <dbReference type="ARBA" id="ARBA00034104"/>
    </source>
</evidence>
<feature type="region of interest" description="Disordered" evidence="16">
    <location>
        <begin position="777"/>
        <end position="806"/>
    </location>
</feature>
<comment type="subcellular location">
    <subcellularLocation>
        <location evidence="15">Postsynaptic cell membrane</location>
        <topology evidence="15">Multi-pass membrane protein</topology>
    </subcellularLocation>
</comment>
<keyword evidence="3" id="KW-1003">Cell membrane</keyword>
<evidence type="ECO:0000313" key="20">
    <source>
        <dbReference type="Proteomes" id="UP001321473"/>
    </source>
</evidence>
<dbReference type="FunFam" id="3.40.190.10:FF:000001">
    <property type="entry name" value="Glutamate receptor ionotropic, kainate 2"/>
    <property type="match status" value="1"/>
</dbReference>
<gene>
    <name evidence="19" type="ORF">V5799_026746</name>
</gene>
<organism evidence="19 20">
    <name type="scientific">Amblyomma americanum</name>
    <name type="common">Lone star tick</name>
    <dbReference type="NCBI Taxonomy" id="6943"/>
    <lineage>
        <taxon>Eukaryota</taxon>
        <taxon>Metazoa</taxon>
        <taxon>Ecdysozoa</taxon>
        <taxon>Arthropoda</taxon>
        <taxon>Chelicerata</taxon>
        <taxon>Arachnida</taxon>
        <taxon>Acari</taxon>
        <taxon>Parasitiformes</taxon>
        <taxon>Ixodida</taxon>
        <taxon>Ixodoidea</taxon>
        <taxon>Ixodidae</taxon>
        <taxon>Amblyomminae</taxon>
        <taxon>Amblyomma</taxon>
    </lineage>
</organism>
<dbReference type="GO" id="GO:0007166">
    <property type="term" value="P:cell surface receptor signaling pathway"/>
    <property type="evidence" value="ECO:0007669"/>
    <property type="project" value="UniProtKB-ARBA"/>
</dbReference>
<keyword evidence="6" id="KW-1133">Transmembrane helix</keyword>
<evidence type="ECO:0000256" key="14">
    <source>
        <dbReference type="ARBA" id="ARBA00023303"/>
    </source>
</evidence>
<dbReference type="PANTHER" id="PTHR18966">
    <property type="entry name" value="IONOTROPIC GLUTAMATE RECEPTOR"/>
    <property type="match status" value="1"/>
</dbReference>
<keyword evidence="8" id="KW-0406">Ion transport</keyword>
<dbReference type="InterPro" id="IPR028082">
    <property type="entry name" value="Peripla_BP_I"/>
</dbReference>
<keyword evidence="13" id="KW-1071">Ligand-gated ion channel</keyword>
<evidence type="ECO:0000256" key="7">
    <source>
        <dbReference type="ARBA" id="ARBA00023018"/>
    </source>
</evidence>
<dbReference type="SMART" id="SM00079">
    <property type="entry name" value="PBPe"/>
    <property type="match status" value="1"/>
</dbReference>
<evidence type="ECO:0000256" key="8">
    <source>
        <dbReference type="ARBA" id="ARBA00023065"/>
    </source>
</evidence>
<keyword evidence="11" id="KW-0325">Glycoprotein</keyword>
<reference evidence="19 20" key="1">
    <citation type="journal article" date="2023" name="Arcadia Sci">
        <title>De novo assembly of a long-read Amblyomma americanum tick genome.</title>
        <authorList>
            <person name="Chou S."/>
            <person name="Poskanzer K.E."/>
            <person name="Rollins M."/>
            <person name="Thuy-Boun P.S."/>
        </authorList>
    </citation>
    <scope>NUCLEOTIDE SEQUENCE [LARGE SCALE GENOMIC DNA]</scope>
    <source>
        <strain evidence="19">F_SG_1</strain>
        <tissue evidence="19">Salivary glands</tissue>
    </source>
</reference>
<evidence type="ECO:0000256" key="1">
    <source>
        <dbReference type="ARBA" id="ARBA00008685"/>
    </source>
</evidence>
<evidence type="ECO:0000259" key="18">
    <source>
        <dbReference type="SMART" id="SM00918"/>
    </source>
</evidence>
<evidence type="ECO:0000256" key="10">
    <source>
        <dbReference type="ARBA" id="ARBA00023170"/>
    </source>
</evidence>
<dbReference type="Proteomes" id="UP001321473">
    <property type="component" value="Unassembled WGS sequence"/>
</dbReference>
<comment type="similarity">
    <text evidence="1">Belongs to the glutamate-gated ion channel (TC 1.A.10.1) family.</text>
</comment>
<dbReference type="Pfam" id="PF01094">
    <property type="entry name" value="ANF_receptor"/>
    <property type="match status" value="1"/>
</dbReference>
<evidence type="ECO:0000256" key="12">
    <source>
        <dbReference type="ARBA" id="ARBA00023257"/>
    </source>
</evidence>
<keyword evidence="10" id="KW-0675">Receptor</keyword>
<dbReference type="Pfam" id="PF10613">
    <property type="entry name" value="Lig_chan-Glu_bd"/>
    <property type="match status" value="1"/>
</dbReference>
<evidence type="ECO:0000256" key="4">
    <source>
        <dbReference type="ARBA" id="ARBA00022692"/>
    </source>
</evidence>
<feature type="domain" description="Ionotropic glutamate receptor L-glutamate and glycine-binding" evidence="18">
    <location>
        <begin position="362"/>
        <end position="426"/>
    </location>
</feature>
<dbReference type="InterPro" id="IPR001828">
    <property type="entry name" value="ANF_lig-bd_rcpt"/>
</dbReference>
<evidence type="ECO:0000256" key="6">
    <source>
        <dbReference type="ARBA" id="ARBA00022989"/>
    </source>
</evidence>
<protein>
    <submittedName>
        <fullName evidence="19">Uncharacterized protein</fullName>
    </submittedName>
</protein>
<dbReference type="Pfam" id="PF00060">
    <property type="entry name" value="Lig_chan"/>
    <property type="match status" value="1"/>
</dbReference>
<sequence length="830" mass="92286">MGTPVCGLLEQGMLAVLGPRLPETASLVRSACFRHRVPHVYLHREDFGGDRVAPDSVSLTLTPSPEELTRAVRDLVEALRWTHFTIVYERPEALVRLRGLLHMPLPGGQPVPVSLRLLLNNADPRPLLREISKAGENNIVLDLTAQRLADVLKHAQKIGIITEYHNYVVTTLDLHTVDLSAFQNSGTNLSGFELLNKELWQHDIRSVREAYAGTGVYPVFLGQRARRKPITTDAAVAQDALELLVRAVQSLARSGNLSRPPNVRCRGGHSSEAWQHSKNLVGAVKQRSFSGLTGAVWLDPMGRRHNLSLHAVQLKRSGLTSVGTWSASTGLHITRTERMFQEEILNTLKNKTLRITTILNAPYMMLKKSAHKLEGNDRFEGFCADLLREMALLLGFRYHLRLVRDGAHGNRDSRGRWNGMMRELVDREADMAIGDLTITLAREQAVDFTMPFMTLGVSILYRKPQQEHSLLFFLSPLSVDVWLCVAAAHLIVSLLLSCVARVETAQRSGCRSSARRCCCCSCQDSPTTSGVACVGRTGCGRAQLDVIMVGGASDVLGHCEERILGCSEKGEETRVKECQFTVLNSLWFTISSIMQQGCETLPRSASTRIIAATWWLFSFVLVSSYTANLASFLTRERLRSPIETVEDLAKQSEIRYGCVRSGSTHAFFKESKHETYERMWHAMREDLVGTNAEGVARVEGGGYAFLMESTSIEYVVQRRCQLTQIGGLLDSKGYGVATPPGSPYRSLLSSTILRLQENGVLQMLKDRWWRVRDPAKRCPEDAGPESPGSASELGLPKRARRAAEDSVLPRCARRYGSRNRLTTGNHEESC</sequence>
<dbReference type="GO" id="GO:0022824">
    <property type="term" value="F:transmitter-gated monoatomic ion channel activity"/>
    <property type="evidence" value="ECO:0007669"/>
    <property type="project" value="UniProtKB-ARBA"/>
</dbReference>
<dbReference type="GO" id="GO:0045211">
    <property type="term" value="C:postsynaptic membrane"/>
    <property type="evidence" value="ECO:0007669"/>
    <property type="project" value="UniProtKB-SubCell"/>
</dbReference>
<dbReference type="InterPro" id="IPR001320">
    <property type="entry name" value="Iontro_rcpt_C"/>
</dbReference>
<evidence type="ECO:0000313" key="19">
    <source>
        <dbReference type="EMBL" id="KAK8761987.1"/>
    </source>
</evidence>
<dbReference type="SMART" id="SM00918">
    <property type="entry name" value="Lig_chan-Glu_bd"/>
    <property type="match status" value="1"/>
</dbReference>
<dbReference type="SUPFAM" id="SSF53822">
    <property type="entry name" value="Periplasmic binding protein-like I"/>
    <property type="match status" value="1"/>
</dbReference>
<dbReference type="Gene3D" id="3.40.50.2300">
    <property type="match status" value="2"/>
</dbReference>
<comment type="caution">
    <text evidence="19">The sequence shown here is derived from an EMBL/GenBank/DDBJ whole genome shotgun (WGS) entry which is preliminary data.</text>
</comment>
<dbReference type="Gene3D" id="1.10.287.70">
    <property type="match status" value="1"/>
</dbReference>
<name>A0AAQ4DHP7_AMBAM</name>
<evidence type="ECO:0000256" key="3">
    <source>
        <dbReference type="ARBA" id="ARBA00022475"/>
    </source>
</evidence>
<dbReference type="AlphaFoldDB" id="A0AAQ4DHP7"/>